<dbReference type="RefSeq" id="WP_285982430.1">
    <property type="nucleotide sequence ID" value="NZ_JASVDS010000002.1"/>
</dbReference>
<dbReference type="Gene3D" id="3.40.47.10">
    <property type="match status" value="2"/>
</dbReference>
<dbReference type="InterPro" id="IPR013747">
    <property type="entry name" value="ACP_syn_III_C"/>
</dbReference>
<evidence type="ECO:0000256" key="2">
    <source>
        <dbReference type="ARBA" id="ARBA00023315"/>
    </source>
</evidence>
<dbReference type="Pfam" id="PF08541">
    <property type="entry name" value="ACP_syn_III_C"/>
    <property type="match status" value="1"/>
</dbReference>
<sequence length="351" mass="37746">MSDIGIVASSAYVPIASRSLPQLLAARRTEPATRRARFINACFEENLQMHGISMAAMDTARARLTAGTIERCTGVSAVAEEASMEVSEMLLRVTRELLHPGSEAPVPQVDTFVVCHTCLENDVTVSAACRLQAELRQGQVPFAIGQLQGATFLLGLSIAADLLSTGTEGQVVVAAAERWTQPYTRLLGTTAVLGDGAGAVLLQRGCRSGWLLRAIRVVTPPPVGEVYRHLLNEAPLGPDLDGLCALVSETLRDAQCLPRDIDVLVPHDMCRDLTSRLRRRCGLRSAWRGPADILDGGYLCSAEAPVRMHRLLQHATARAGDRMLLWGAGFEGALACAVLEFADEEPPHASH</sequence>
<proteinExistence type="predicted"/>
<dbReference type="InterPro" id="IPR016039">
    <property type="entry name" value="Thiolase-like"/>
</dbReference>
<keyword evidence="1" id="KW-0808">Transferase</keyword>
<dbReference type="EMBL" id="JASVDS010000002">
    <property type="protein sequence ID" value="MDL5032353.1"/>
    <property type="molecule type" value="Genomic_DNA"/>
</dbReference>
<gene>
    <name evidence="5" type="ORF">QRD43_10610</name>
</gene>
<accession>A0ABT7LHL1</accession>
<evidence type="ECO:0000259" key="3">
    <source>
        <dbReference type="Pfam" id="PF08541"/>
    </source>
</evidence>
<dbReference type="PANTHER" id="PTHR34069:SF2">
    <property type="entry name" value="BETA-KETOACYL-[ACYL-CARRIER-PROTEIN] SYNTHASE III"/>
    <property type="match status" value="1"/>
</dbReference>
<reference evidence="5 6" key="1">
    <citation type="submission" date="2023-06" db="EMBL/GenBank/DDBJ databases">
        <title>Pelomonas sp. APW6 16S ribosomal RNA gene genome sequencing and assembly.</title>
        <authorList>
            <person name="Woo H."/>
        </authorList>
    </citation>
    <scope>NUCLEOTIDE SEQUENCE [LARGE SCALE GENOMIC DNA]</scope>
    <source>
        <strain evidence="5 6">APW6</strain>
    </source>
</reference>
<keyword evidence="2" id="KW-0012">Acyltransferase</keyword>
<dbReference type="Pfam" id="PF08545">
    <property type="entry name" value="ACP_syn_III"/>
    <property type="match status" value="1"/>
</dbReference>
<evidence type="ECO:0000313" key="5">
    <source>
        <dbReference type="EMBL" id="MDL5032353.1"/>
    </source>
</evidence>
<dbReference type="Proteomes" id="UP001238603">
    <property type="component" value="Unassembled WGS sequence"/>
</dbReference>
<evidence type="ECO:0000259" key="4">
    <source>
        <dbReference type="Pfam" id="PF08545"/>
    </source>
</evidence>
<organism evidence="5 6">
    <name type="scientific">Roseateles subflavus</name>
    <dbReference type="NCBI Taxonomy" id="3053353"/>
    <lineage>
        <taxon>Bacteria</taxon>
        <taxon>Pseudomonadati</taxon>
        <taxon>Pseudomonadota</taxon>
        <taxon>Betaproteobacteria</taxon>
        <taxon>Burkholderiales</taxon>
        <taxon>Sphaerotilaceae</taxon>
        <taxon>Roseateles</taxon>
    </lineage>
</organism>
<dbReference type="PANTHER" id="PTHR34069">
    <property type="entry name" value="3-OXOACYL-[ACYL-CARRIER-PROTEIN] SYNTHASE 3"/>
    <property type="match status" value="1"/>
</dbReference>
<comment type="caution">
    <text evidence="5">The sequence shown here is derived from an EMBL/GenBank/DDBJ whole genome shotgun (WGS) entry which is preliminary data.</text>
</comment>
<name>A0ABT7LHL1_9BURK</name>
<feature type="domain" description="Beta-ketoacyl-[acyl-carrier-protein] synthase III N-terminal" evidence="4">
    <location>
        <begin position="150"/>
        <end position="209"/>
    </location>
</feature>
<evidence type="ECO:0000256" key="1">
    <source>
        <dbReference type="ARBA" id="ARBA00022679"/>
    </source>
</evidence>
<keyword evidence="6" id="KW-1185">Reference proteome</keyword>
<dbReference type="InterPro" id="IPR013751">
    <property type="entry name" value="ACP_syn_III_N"/>
</dbReference>
<protein>
    <submittedName>
        <fullName evidence="5">3-oxoacyl-[acyl-carrier-protein] synthase III C-terminal domain-containing protein</fullName>
    </submittedName>
</protein>
<feature type="domain" description="Beta-ketoacyl-[acyl-carrier-protein] synthase III C-terminal" evidence="3">
    <location>
        <begin position="251"/>
        <end position="340"/>
    </location>
</feature>
<evidence type="ECO:0000313" key="6">
    <source>
        <dbReference type="Proteomes" id="UP001238603"/>
    </source>
</evidence>
<dbReference type="SUPFAM" id="SSF53901">
    <property type="entry name" value="Thiolase-like"/>
    <property type="match status" value="1"/>
</dbReference>